<feature type="transmembrane region" description="Helical" evidence="2">
    <location>
        <begin position="151"/>
        <end position="172"/>
    </location>
</feature>
<feature type="compositionally biased region" description="Basic residues" evidence="1">
    <location>
        <begin position="57"/>
        <end position="69"/>
    </location>
</feature>
<keyword evidence="2" id="KW-0472">Membrane</keyword>
<sequence>MKNNLFSACSIGLICLCLATFTTRTTEAFSLSNPRGSIAHIRVPVSISKTSSSLRRSDKKKTYRRRRSKNLTSQAYEDEEEERSRETLIAIDPLIQETSTNLRRITWFSWWSQVILTVVSSVTLLFARAVLKTSSGAVAGLPSVPSVSGGFVFAGSGVSLSFLSIIWTWGGTRLSRRLIKKKKNYSQTKVANMIRRTITIGATLNLFGMFVTLIGAQAIVGLLASKLLSMQGVTNFGITAAAVSAQTLQPIDILVVQANTNLLLSHFVSLVCCLVMTNSVRKLDPPSEEDDPR</sequence>
<feature type="transmembrane region" description="Helical" evidence="2">
    <location>
        <begin position="262"/>
        <end position="280"/>
    </location>
</feature>
<dbReference type="EMBL" id="HBIO01004890">
    <property type="protein sequence ID" value="CAE0458554.1"/>
    <property type="molecule type" value="Transcribed_RNA"/>
</dbReference>
<keyword evidence="3" id="KW-0732">Signal</keyword>
<keyword evidence="2" id="KW-0812">Transmembrane</keyword>
<dbReference type="PANTHER" id="PTHR34548:SF2">
    <property type="entry name" value="PROTEIN TIC 21, CHLOROPLASTIC"/>
    <property type="match status" value="1"/>
</dbReference>
<feature type="chain" id="PRO_5030504721" evidence="3">
    <location>
        <begin position="20"/>
        <end position="293"/>
    </location>
</feature>
<evidence type="ECO:0000313" key="4">
    <source>
        <dbReference type="EMBL" id="CAE0458554.1"/>
    </source>
</evidence>
<evidence type="ECO:0000256" key="2">
    <source>
        <dbReference type="SAM" id="Phobius"/>
    </source>
</evidence>
<protein>
    <submittedName>
        <fullName evidence="4">Uncharacterized protein</fullName>
    </submittedName>
</protein>
<dbReference type="InterPro" id="IPR022051">
    <property type="entry name" value="DUF3611"/>
</dbReference>
<dbReference type="PANTHER" id="PTHR34548">
    <property type="entry name" value="PROTEIN TIC 21, CHLOROPLASTIC"/>
    <property type="match status" value="1"/>
</dbReference>
<dbReference type="AlphaFoldDB" id="A0A7S3PX80"/>
<evidence type="ECO:0000256" key="1">
    <source>
        <dbReference type="SAM" id="MobiDB-lite"/>
    </source>
</evidence>
<name>A0A7S3PX80_9STRA</name>
<feature type="transmembrane region" description="Helical" evidence="2">
    <location>
        <begin position="110"/>
        <end position="131"/>
    </location>
</feature>
<keyword evidence="2" id="KW-1133">Transmembrane helix</keyword>
<evidence type="ECO:0000256" key="3">
    <source>
        <dbReference type="SAM" id="SignalP"/>
    </source>
</evidence>
<gene>
    <name evidence="4" type="ORF">CDEB00056_LOCUS3395</name>
</gene>
<accession>A0A7S3PX80</accession>
<reference evidence="4" key="1">
    <citation type="submission" date="2021-01" db="EMBL/GenBank/DDBJ databases">
        <authorList>
            <person name="Corre E."/>
            <person name="Pelletier E."/>
            <person name="Niang G."/>
            <person name="Scheremetjew M."/>
            <person name="Finn R."/>
            <person name="Kale V."/>
            <person name="Holt S."/>
            <person name="Cochrane G."/>
            <person name="Meng A."/>
            <person name="Brown T."/>
            <person name="Cohen L."/>
        </authorList>
    </citation>
    <scope>NUCLEOTIDE SEQUENCE</scope>
    <source>
        <strain evidence="4">MM31A-1</strain>
    </source>
</reference>
<feature type="transmembrane region" description="Helical" evidence="2">
    <location>
        <begin position="193"/>
        <end position="220"/>
    </location>
</feature>
<dbReference type="Pfam" id="PF12263">
    <property type="entry name" value="DUF3611"/>
    <property type="match status" value="1"/>
</dbReference>
<organism evidence="4">
    <name type="scientific">Chaetoceros debilis</name>
    <dbReference type="NCBI Taxonomy" id="122233"/>
    <lineage>
        <taxon>Eukaryota</taxon>
        <taxon>Sar</taxon>
        <taxon>Stramenopiles</taxon>
        <taxon>Ochrophyta</taxon>
        <taxon>Bacillariophyta</taxon>
        <taxon>Coscinodiscophyceae</taxon>
        <taxon>Chaetocerotophycidae</taxon>
        <taxon>Chaetocerotales</taxon>
        <taxon>Chaetocerotaceae</taxon>
        <taxon>Chaetoceros</taxon>
    </lineage>
</organism>
<proteinExistence type="predicted"/>
<feature type="signal peptide" evidence="3">
    <location>
        <begin position="1"/>
        <end position="19"/>
    </location>
</feature>
<feature type="region of interest" description="Disordered" evidence="1">
    <location>
        <begin position="50"/>
        <end position="79"/>
    </location>
</feature>